<organism evidence="2 3">
    <name type="scientific">Cucurbita argyrosperma subsp. sororia</name>
    <dbReference type="NCBI Taxonomy" id="37648"/>
    <lineage>
        <taxon>Eukaryota</taxon>
        <taxon>Viridiplantae</taxon>
        <taxon>Streptophyta</taxon>
        <taxon>Embryophyta</taxon>
        <taxon>Tracheophyta</taxon>
        <taxon>Spermatophyta</taxon>
        <taxon>Magnoliopsida</taxon>
        <taxon>eudicotyledons</taxon>
        <taxon>Gunneridae</taxon>
        <taxon>Pentapetalae</taxon>
        <taxon>rosids</taxon>
        <taxon>fabids</taxon>
        <taxon>Cucurbitales</taxon>
        <taxon>Cucurbitaceae</taxon>
        <taxon>Cucurbiteae</taxon>
        <taxon>Cucurbita</taxon>
    </lineage>
</organism>
<evidence type="ECO:0000313" key="3">
    <source>
        <dbReference type="Proteomes" id="UP000685013"/>
    </source>
</evidence>
<proteinExistence type="predicted"/>
<protein>
    <submittedName>
        <fullName evidence="2">Uncharacterized protein</fullName>
    </submittedName>
</protein>
<dbReference type="Proteomes" id="UP000685013">
    <property type="component" value="Chromosome 3"/>
</dbReference>
<evidence type="ECO:0000256" key="1">
    <source>
        <dbReference type="SAM" id="Phobius"/>
    </source>
</evidence>
<gene>
    <name evidence="2" type="ORF">SDJN03_04341</name>
</gene>
<evidence type="ECO:0000313" key="2">
    <source>
        <dbReference type="EMBL" id="KAG6603732.1"/>
    </source>
</evidence>
<name>A0AAV6NWG3_9ROSI</name>
<comment type="caution">
    <text evidence="2">The sequence shown here is derived from an EMBL/GenBank/DDBJ whole genome shotgun (WGS) entry which is preliminary data.</text>
</comment>
<keyword evidence="1" id="KW-0472">Membrane</keyword>
<keyword evidence="1" id="KW-1133">Transmembrane helix</keyword>
<dbReference type="AlphaFoldDB" id="A0AAV6NWG3"/>
<feature type="transmembrane region" description="Helical" evidence="1">
    <location>
        <begin position="12"/>
        <end position="30"/>
    </location>
</feature>
<sequence length="98" mass="10864">MKEEADAAGLHFSAQLFPHSLLIYFFFTVLGSSGAHAPSRLIVICDLVDYPPMAMLLPPHQSSFRNSRDVLQSHHDLALGPTIHVFRTHSTSLDQPLV</sequence>
<keyword evidence="1" id="KW-0812">Transmembrane</keyword>
<reference evidence="2 3" key="1">
    <citation type="journal article" date="2021" name="Hortic Res">
        <title>The domestication of Cucurbita argyrosperma as revealed by the genome of its wild relative.</title>
        <authorList>
            <person name="Barrera-Redondo J."/>
            <person name="Sanchez-de la Vega G."/>
            <person name="Aguirre-Liguori J.A."/>
            <person name="Castellanos-Morales G."/>
            <person name="Gutierrez-Guerrero Y.T."/>
            <person name="Aguirre-Dugua X."/>
            <person name="Aguirre-Planter E."/>
            <person name="Tenaillon M.I."/>
            <person name="Lira-Saade R."/>
            <person name="Eguiarte L.E."/>
        </authorList>
    </citation>
    <scope>NUCLEOTIDE SEQUENCE [LARGE SCALE GENOMIC DNA]</scope>
    <source>
        <strain evidence="2">JBR-2021</strain>
    </source>
</reference>
<feature type="non-terminal residue" evidence="2">
    <location>
        <position position="1"/>
    </location>
</feature>
<accession>A0AAV6NWG3</accession>
<dbReference type="EMBL" id="JAGKQH010000003">
    <property type="protein sequence ID" value="KAG6603732.1"/>
    <property type="molecule type" value="Genomic_DNA"/>
</dbReference>
<keyword evidence="3" id="KW-1185">Reference proteome</keyword>